<keyword evidence="9" id="KW-0804">Transcription</keyword>
<dbReference type="SMART" id="SM00355">
    <property type="entry name" value="ZnF_C2H2"/>
    <property type="match status" value="5"/>
</dbReference>
<evidence type="ECO:0000256" key="9">
    <source>
        <dbReference type="ARBA" id="ARBA00023163"/>
    </source>
</evidence>
<feature type="region of interest" description="Disordered" evidence="12">
    <location>
        <begin position="231"/>
        <end position="267"/>
    </location>
</feature>
<comment type="subcellular location">
    <subcellularLocation>
        <location evidence="1">Nucleus</location>
    </subcellularLocation>
</comment>
<dbReference type="EMBL" id="KT253964">
    <property type="protein sequence ID" value="ALS19768.1"/>
    <property type="molecule type" value="mRNA"/>
</dbReference>
<dbReference type="GO" id="GO:0005634">
    <property type="term" value="C:nucleus"/>
    <property type="evidence" value="ECO:0007669"/>
    <property type="project" value="UniProtKB-SubCell"/>
</dbReference>
<dbReference type="GO" id="GO:0000981">
    <property type="term" value="F:DNA-binding transcription factor activity, RNA polymerase II-specific"/>
    <property type="evidence" value="ECO:0007669"/>
    <property type="project" value="TreeGrafter"/>
</dbReference>
<keyword evidence="4" id="KW-0677">Repeat</keyword>
<protein>
    <submittedName>
        <fullName evidence="14">Gli</fullName>
    </submittedName>
</protein>
<feature type="region of interest" description="Disordered" evidence="12">
    <location>
        <begin position="742"/>
        <end position="765"/>
    </location>
</feature>
<dbReference type="InterPro" id="IPR043359">
    <property type="entry name" value="GLI-like"/>
</dbReference>
<keyword evidence="8" id="KW-0238">DNA-binding</keyword>
<keyword evidence="3" id="KW-0479">Metal-binding</keyword>
<dbReference type="FunFam" id="3.30.160.60:FF:000019">
    <property type="entry name" value="GLI family zinc finger 3"/>
    <property type="match status" value="1"/>
</dbReference>
<sequence length="1526" mass="168547">METSEAAMKRDAEVSATAKEQSSKHDDDSQPKRRSGTVSRPTSTLTRVDEEPTTTHGRSSGVETVDRGVGPTPLPPSHGFDHRISYYPVHPYSYMDPRNGLLDPAHFAFPYPYPHVPYPVNQPLPLTSQTNEGRYQWPPAMYHQPSGLAVSPAHSDISLLGLERRGSGEPVTHLASRIRWEQYQRVTAFQSPLLSRGLSPASLMGLQSGIPPLPSEYSRQAVLSQRSMFSDVPATPGSGSITLPGSLESSRLTSPRPSIVGGKSRKRALSHSPISDYLDIQSLTRSSEGSLALTPLMHHSRSSSAQSGSYGHLSAASLGTMSPALIPLMRHGSIASSPFWHPGMQHPLLARQYSGGTVLPPTQPMVQPLGATKVESQVSMGMANGRDPSSSHVVSSTVEAMDSKRSKIKKEPGIMPYTPVAVPCPPDIKPMFDTKLHDDPSRQPVEGEPDFIETNCHWVDCDNEYETQDELVRHINQDHIQANKKAFVCRWNECSREEKPFKAQYMLVVHMRRHTGEKPHKCTFEGCQKAYSRLENLKTHLRSHTGEKPYMCEFPGCSKAFSNASDRAKHQNRTHSNAKPYVCKAIGCTKRYTDPSSLRKHVKTVHGPEFYANKKHKGGNPGDPNSDQDTEQDSKGKKMEECLTVTQLQGVATGERRRSQDNVGSVSSQPQHSPSSDIEINVGRTNQAPDVGELNEHVNSGSQITSTTCTVEYEEDFEIPEPVEIEIPGQSVTMTSRVANNNNRNRQKGLKGCTAKTSIPSLPQLPAINGTGQRHVGSGGNGSQPSITDISNKMTQIKHSPPQHKRISDLSAMTTPEQSQLGVGYQTGRRDSNTSTISSYMSSMRSDASPYPFSSQFSSRRSSEASQISARLSITNSPYEYDITGNLPHHSRRSSETSSIGNVADRLQQAKLGSNPNLLVTSKAMALRSPSSRLSNERIARLLASRRENNFDSWRCNTSTPCRTPLPHEIPNREVRRASDPVRCLDPNFTALKQLQRFHSLNMKRTPALPLPNSMKSLQKKADSNENFYSSQSSIATNFTQDDRDFGFDSNGMETDAEEALEMKMIEDNEDVLIPDDMQRFLNERSFLYYNIPEENISEQPGQRAADDSGPEQNFSPTGTFPTPTPQQQCTQDQNMYGNQQGTCTSCNNCQQIHNPPVQNTRQMPPPNQPVFRQGANVPSGNMAPPMQPVPPMGVQSFNQCNPHQNFNQNTMLMHPGPMPPGPTVPMSQMQWQQQQAAMITQQGYSQQYYNPAQLMMNRHFNGMNHASGTQRESPLVQVPHISQSQIPAKAKAVNRNQQQQIPQQHLQQAPQPPMQVNPHGYTQQQQGMLGYPQQMYNHGQNSTPLVPHPPPYPPPAATQSRPVNFIPQNANCVSNNQLNHQMGRMHSLMVEQGQAGGVQMSPGCNQVTSSTDKAVMNRKELEPEQTPTPSFGDSFVANLNAISTDNLIDNLSSISMENLNGNILSPTSLLNQSASQTSSRLTTPCLDLKSNSQTPVIQTSNMVVNDMSSVLTQLAEENKFLNIRQ</sequence>
<keyword evidence="10" id="KW-0539">Nucleus</keyword>
<dbReference type="PANTHER" id="PTHR45718:SF4">
    <property type="entry name" value="TRANSCRIPTIONAL ACTIVATOR CUBITUS INTERRUPTUS"/>
    <property type="match status" value="1"/>
</dbReference>
<evidence type="ECO:0000256" key="4">
    <source>
        <dbReference type="ARBA" id="ARBA00022737"/>
    </source>
</evidence>
<comment type="similarity">
    <text evidence="2">Belongs to the GLI C2H2-type zinc-finger protein family.</text>
</comment>
<feature type="region of interest" description="Disordered" evidence="12">
    <location>
        <begin position="1"/>
        <end position="81"/>
    </location>
</feature>
<dbReference type="FunFam" id="3.30.160.60:FF:000048">
    <property type="entry name" value="GLI family zinc finger 3"/>
    <property type="match status" value="1"/>
</dbReference>
<feature type="domain" description="C2H2-type" evidence="13">
    <location>
        <begin position="550"/>
        <end position="580"/>
    </location>
</feature>
<reference evidence="14" key="1">
    <citation type="submission" date="2015-07" db="EMBL/GenBank/DDBJ databases">
        <title>Expression of segment polarity genes in brachiopod larvae.</title>
        <authorList>
            <person name="Vellutini B.C."/>
            <person name="Hejnol A."/>
        </authorList>
    </citation>
    <scope>NUCLEOTIDE SEQUENCE</scope>
</reference>
<organism evidence="14">
    <name type="scientific">Novocrania anomala</name>
    <dbReference type="NCBI Taxonomy" id="317945"/>
    <lineage>
        <taxon>Eukaryota</taxon>
        <taxon>Metazoa</taxon>
        <taxon>Spiralia</taxon>
        <taxon>Lophotrochozoa</taxon>
        <taxon>Brachiopoda</taxon>
        <taxon>Craniiformea</taxon>
        <taxon>Craniata</taxon>
        <taxon>Craniida</taxon>
        <taxon>Cranioidea</taxon>
        <taxon>Craniidae</taxon>
        <taxon>Novocrania</taxon>
    </lineage>
</organism>
<evidence type="ECO:0000256" key="7">
    <source>
        <dbReference type="ARBA" id="ARBA00023015"/>
    </source>
</evidence>
<dbReference type="FunFam" id="3.30.160.60:FF:000031">
    <property type="entry name" value="GLI family zinc finger 3"/>
    <property type="match status" value="1"/>
</dbReference>
<dbReference type="InterPro" id="IPR036236">
    <property type="entry name" value="Znf_C2H2_sf"/>
</dbReference>
<keyword evidence="6" id="KW-0862">Zinc</keyword>
<dbReference type="PROSITE" id="PS00028">
    <property type="entry name" value="ZINC_FINGER_C2H2_1"/>
    <property type="match status" value="4"/>
</dbReference>
<feature type="region of interest" description="Disordered" evidence="12">
    <location>
        <begin position="1099"/>
        <end position="1133"/>
    </location>
</feature>
<feature type="compositionally biased region" description="Low complexity" evidence="12">
    <location>
        <begin position="1117"/>
        <end position="1133"/>
    </location>
</feature>
<evidence type="ECO:0000256" key="1">
    <source>
        <dbReference type="ARBA" id="ARBA00004123"/>
    </source>
</evidence>
<proteinExistence type="evidence at transcript level"/>
<gene>
    <name evidence="14" type="primary">gli</name>
</gene>
<feature type="compositionally biased region" description="Polar residues" evidence="12">
    <location>
        <begin position="237"/>
        <end position="256"/>
    </location>
</feature>
<evidence type="ECO:0000256" key="5">
    <source>
        <dbReference type="ARBA" id="ARBA00022771"/>
    </source>
</evidence>
<feature type="domain" description="C2H2-type" evidence="13">
    <location>
        <begin position="581"/>
        <end position="611"/>
    </location>
</feature>
<keyword evidence="5 11" id="KW-0863">Zinc-finger</keyword>
<dbReference type="FunFam" id="3.30.160.60:FF:000068">
    <property type="entry name" value="GLI family zinc finger 3"/>
    <property type="match status" value="1"/>
</dbReference>
<feature type="region of interest" description="Disordered" evidence="12">
    <location>
        <begin position="816"/>
        <end position="835"/>
    </location>
</feature>
<evidence type="ECO:0000313" key="14">
    <source>
        <dbReference type="EMBL" id="ALS19768.1"/>
    </source>
</evidence>
<feature type="domain" description="C2H2-type" evidence="13">
    <location>
        <begin position="492"/>
        <end position="519"/>
    </location>
</feature>
<feature type="domain" description="C2H2-type" evidence="13">
    <location>
        <begin position="520"/>
        <end position="549"/>
    </location>
</feature>
<feature type="compositionally biased region" description="Low complexity" evidence="12">
    <location>
        <begin position="665"/>
        <end position="676"/>
    </location>
</feature>
<evidence type="ECO:0000256" key="11">
    <source>
        <dbReference type="PROSITE-ProRule" id="PRU00042"/>
    </source>
</evidence>
<evidence type="ECO:0000259" key="13">
    <source>
        <dbReference type="PROSITE" id="PS50157"/>
    </source>
</evidence>
<dbReference type="InterPro" id="IPR056436">
    <property type="entry name" value="Znf-C2H2_ZIC1-5/GLI1-3-like"/>
</dbReference>
<feature type="compositionally biased region" description="Polar residues" evidence="12">
    <location>
        <begin position="36"/>
        <end position="46"/>
    </location>
</feature>
<dbReference type="PROSITE" id="PS50157">
    <property type="entry name" value="ZINC_FINGER_C2H2_2"/>
    <property type="match status" value="4"/>
</dbReference>
<evidence type="ECO:0000256" key="2">
    <source>
        <dbReference type="ARBA" id="ARBA00010831"/>
    </source>
</evidence>
<dbReference type="SUPFAM" id="SSF57667">
    <property type="entry name" value="beta-beta-alpha zinc fingers"/>
    <property type="match status" value="3"/>
</dbReference>
<dbReference type="Pfam" id="PF00096">
    <property type="entry name" value="zf-C2H2"/>
    <property type="match status" value="2"/>
</dbReference>
<dbReference type="GO" id="GO:0008270">
    <property type="term" value="F:zinc ion binding"/>
    <property type="evidence" value="ECO:0007669"/>
    <property type="project" value="UniProtKB-KW"/>
</dbReference>
<evidence type="ECO:0000256" key="10">
    <source>
        <dbReference type="ARBA" id="ARBA00023242"/>
    </source>
</evidence>
<evidence type="ECO:0000256" key="12">
    <source>
        <dbReference type="SAM" id="MobiDB-lite"/>
    </source>
</evidence>
<name>A0A0U2W399_9BILA</name>
<evidence type="ECO:0000256" key="8">
    <source>
        <dbReference type="ARBA" id="ARBA00023125"/>
    </source>
</evidence>
<evidence type="ECO:0000256" key="6">
    <source>
        <dbReference type="ARBA" id="ARBA00022833"/>
    </source>
</evidence>
<dbReference type="Gene3D" id="3.30.160.60">
    <property type="entry name" value="Classic Zinc Finger"/>
    <property type="match status" value="5"/>
</dbReference>
<dbReference type="GO" id="GO:0007224">
    <property type="term" value="P:smoothened signaling pathway"/>
    <property type="evidence" value="ECO:0007669"/>
    <property type="project" value="TreeGrafter"/>
</dbReference>
<feature type="region of interest" description="Disordered" evidence="12">
    <location>
        <begin position="609"/>
        <end position="681"/>
    </location>
</feature>
<feature type="compositionally biased region" description="Polar residues" evidence="12">
    <location>
        <begin position="387"/>
        <end position="398"/>
    </location>
</feature>
<feature type="region of interest" description="Disordered" evidence="12">
    <location>
        <begin position="382"/>
        <end position="404"/>
    </location>
</feature>
<dbReference type="FunFam" id="3.30.160.60:FF:000036">
    <property type="entry name" value="GLI family zinc finger 3"/>
    <property type="match status" value="1"/>
</dbReference>
<feature type="compositionally biased region" description="Basic and acidic residues" evidence="12">
    <location>
        <begin position="632"/>
        <end position="641"/>
    </location>
</feature>
<dbReference type="PANTHER" id="PTHR45718">
    <property type="entry name" value="TRANSCRIPTIONAL ACTIVATOR CUBITUS INTERRUPTUS"/>
    <property type="match status" value="1"/>
</dbReference>
<dbReference type="GO" id="GO:0000978">
    <property type="term" value="F:RNA polymerase II cis-regulatory region sequence-specific DNA binding"/>
    <property type="evidence" value="ECO:0007669"/>
    <property type="project" value="TreeGrafter"/>
</dbReference>
<evidence type="ECO:0000256" key="3">
    <source>
        <dbReference type="ARBA" id="ARBA00022723"/>
    </source>
</evidence>
<accession>A0A0U2W399</accession>
<feature type="compositionally biased region" description="Basic and acidic residues" evidence="12">
    <location>
        <begin position="21"/>
        <end position="31"/>
    </location>
</feature>
<dbReference type="Pfam" id="PF23561">
    <property type="entry name" value="zf-C2H2_15"/>
    <property type="match status" value="1"/>
</dbReference>
<keyword evidence="7" id="KW-0805">Transcription regulation</keyword>
<dbReference type="InterPro" id="IPR013087">
    <property type="entry name" value="Znf_C2H2_type"/>
</dbReference>